<keyword evidence="4" id="KW-1185">Reference proteome</keyword>
<dbReference type="SUPFAM" id="SSF47413">
    <property type="entry name" value="lambda repressor-like DNA-binding domains"/>
    <property type="match status" value="1"/>
</dbReference>
<dbReference type="InterPro" id="IPR001387">
    <property type="entry name" value="Cro/C1-type_HTH"/>
</dbReference>
<organism evidence="3 4">
    <name type="scientific">Paenibacillus septentrionalis</name>
    <dbReference type="NCBI Taxonomy" id="429342"/>
    <lineage>
        <taxon>Bacteria</taxon>
        <taxon>Bacillati</taxon>
        <taxon>Bacillota</taxon>
        <taxon>Bacilli</taxon>
        <taxon>Bacillales</taxon>
        <taxon>Paenibacillaceae</taxon>
        <taxon>Paenibacillus</taxon>
    </lineage>
</organism>
<evidence type="ECO:0000313" key="3">
    <source>
        <dbReference type="EMBL" id="MFC6331587.1"/>
    </source>
</evidence>
<sequence>MLGERLVKLRGKRTQKQIASLLGISRARYSHYENNHVQPSNELLQKMSDLHGVSIDYLLGRSESELNQQEQQFLQDVTSVPLDEILQKYPLEFMGEKLDFSDDDKRAILAFIKTLHELKRSN</sequence>
<dbReference type="Pfam" id="PF01381">
    <property type="entry name" value="HTH_3"/>
    <property type="match status" value="1"/>
</dbReference>
<name>A0ABW1UYQ3_9BACL</name>
<dbReference type="PANTHER" id="PTHR46558">
    <property type="entry name" value="TRACRIPTIONAL REGULATORY PROTEIN-RELATED-RELATED"/>
    <property type="match status" value="1"/>
</dbReference>
<evidence type="ECO:0000313" key="4">
    <source>
        <dbReference type="Proteomes" id="UP001596233"/>
    </source>
</evidence>
<dbReference type="EMBL" id="JBHSTE010000001">
    <property type="protein sequence ID" value="MFC6331587.1"/>
    <property type="molecule type" value="Genomic_DNA"/>
</dbReference>
<comment type="caution">
    <text evidence="3">The sequence shown here is derived from an EMBL/GenBank/DDBJ whole genome shotgun (WGS) entry which is preliminary data.</text>
</comment>
<dbReference type="RefSeq" id="WP_379230984.1">
    <property type="nucleotide sequence ID" value="NZ_JBHSTE010000001.1"/>
</dbReference>
<keyword evidence="1" id="KW-0238">DNA-binding</keyword>
<dbReference type="PANTHER" id="PTHR46558:SF11">
    <property type="entry name" value="HTH-TYPE TRANSCRIPTIONAL REGULATOR XRE"/>
    <property type="match status" value="1"/>
</dbReference>
<protein>
    <submittedName>
        <fullName evidence="3">Helix-turn-helix domain-containing protein</fullName>
    </submittedName>
</protein>
<feature type="domain" description="HTH cro/C1-type" evidence="2">
    <location>
        <begin position="14"/>
        <end position="58"/>
    </location>
</feature>
<proteinExistence type="predicted"/>
<dbReference type="Gene3D" id="1.10.260.40">
    <property type="entry name" value="lambda repressor-like DNA-binding domains"/>
    <property type="match status" value="1"/>
</dbReference>
<dbReference type="CDD" id="cd00093">
    <property type="entry name" value="HTH_XRE"/>
    <property type="match status" value="1"/>
</dbReference>
<evidence type="ECO:0000259" key="2">
    <source>
        <dbReference type="PROSITE" id="PS50943"/>
    </source>
</evidence>
<evidence type="ECO:0000256" key="1">
    <source>
        <dbReference type="ARBA" id="ARBA00023125"/>
    </source>
</evidence>
<dbReference type="PROSITE" id="PS50943">
    <property type="entry name" value="HTH_CROC1"/>
    <property type="match status" value="1"/>
</dbReference>
<dbReference type="InterPro" id="IPR010982">
    <property type="entry name" value="Lambda_DNA-bd_dom_sf"/>
</dbReference>
<accession>A0ABW1UYQ3</accession>
<reference evidence="4" key="1">
    <citation type="journal article" date="2019" name="Int. J. Syst. Evol. Microbiol.">
        <title>The Global Catalogue of Microorganisms (GCM) 10K type strain sequencing project: providing services to taxonomists for standard genome sequencing and annotation.</title>
        <authorList>
            <consortium name="The Broad Institute Genomics Platform"/>
            <consortium name="The Broad Institute Genome Sequencing Center for Infectious Disease"/>
            <person name="Wu L."/>
            <person name="Ma J."/>
        </authorList>
    </citation>
    <scope>NUCLEOTIDE SEQUENCE [LARGE SCALE GENOMIC DNA]</scope>
    <source>
        <strain evidence="4">PCU 280</strain>
    </source>
</reference>
<dbReference type="SMART" id="SM00530">
    <property type="entry name" value="HTH_XRE"/>
    <property type="match status" value="1"/>
</dbReference>
<gene>
    <name evidence="3" type="ORF">ACFP56_03055</name>
</gene>
<dbReference type="Proteomes" id="UP001596233">
    <property type="component" value="Unassembled WGS sequence"/>
</dbReference>